<evidence type="ECO:0000256" key="8">
    <source>
        <dbReference type="ARBA" id="ARBA00022777"/>
    </source>
</evidence>
<evidence type="ECO:0000256" key="6">
    <source>
        <dbReference type="ARBA" id="ARBA00022679"/>
    </source>
</evidence>
<keyword evidence="6" id="KW-0808">Transferase</keyword>
<evidence type="ECO:0000259" key="13">
    <source>
        <dbReference type="PROSITE" id="PS50109"/>
    </source>
</evidence>
<name>X4ZEJ2_9BACL</name>
<dbReference type="FunFam" id="3.30.565.10:FF:000006">
    <property type="entry name" value="Sensor histidine kinase WalK"/>
    <property type="match status" value="1"/>
</dbReference>
<dbReference type="PROSITE" id="PS50885">
    <property type="entry name" value="HAMP"/>
    <property type="match status" value="1"/>
</dbReference>
<evidence type="ECO:0000256" key="11">
    <source>
        <dbReference type="ARBA" id="ARBA00023136"/>
    </source>
</evidence>
<dbReference type="SMART" id="SM00387">
    <property type="entry name" value="HATPase_c"/>
    <property type="match status" value="1"/>
</dbReference>
<evidence type="ECO:0000256" key="3">
    <source>
        <dbReference type="ARBA" id="ARBA00012438"/>
    </source>
</evidence>
<dbReference type="SUPFAM" id="SSF47384">
    <property type="entry name" value="Homodimeric domain of signal transducing histidine kinase"/>
    <property type="match status" value="1"/>
</dbReference>
<dbReference type="EC" id="2.7.13.3" evidence="3"/>
<dbReference type="InterPro" id="IPR005467">
    <property type="entry name" value="His_kinase_dom"/>
</dbReference>
<dbReference type="GO" id="GO:0005524">
    <property type="term" value="F:ATP binding"/>
    <property type="evidence" value="ECO:0007669"/>
    <property type="project" value="UniProtKB-KW"/>
</dbReference>
<feature type="transmembrane region" description="Helical" evidence="12">
    <location>
        <begin position="12"/>
        <end position="31"/>
    </location>
</feature>
<keyword evidence="9" id="KW-0067">ATP-binding</keyword>
<dbReference type="SMART" id="SM00388">
    <property type="entry name" value="HisKA"/>
    <property type="match status" value="1"/>
</dbReference>
<organism evidence="15 16">
    <name type="scientific">Paenibacillus sabinae T27</name>
    <dbReference type="NCBI Taxonomy" id="1268072"/>
    <lineage>
        <taxon>Bacteria</taxon>
        <taxon>Bacillati</taxon>
        <taxon>Bacillota</taxon>
        <taxon>Bacilli</taxon>
        <taxon>Bacillales</taxon>
        <taxon>Paenibacillaceae</taxon>
        <taxon>Paenibacillus</taxon>
    </lineage>
</organism>
<dbReference type="Gene3D" id="6.10.340.10">
    <property type="match status" value="1"/>
</dbReference>
<evidence type="ECO:0000256" key="2">
    <source>
        <dbReference type="ARBA" id="ARBA00004651"/>
    </source>
</evidence>
<evidence type="ECO:0000256" key="4">
    <source>
        <dbReference type="ARBA" id="ARBA00022475"/>
    </source>
</evidence>
<evidence type="ECO:0000256" key="1">
    <source>
        <dbReference type="ARBA" id="ARBA00000085"/>
    </source>
</evidence>
<keyword evidence="12" id="KW-1133">Transmembrane helix</keyword>
<protein>
    <recommendedName>
        <fullName evidence="3">histidine kinase</fullName>
        <ecNumber evidence="3">2.7.13.3</ecNumber>
    </recommendedName>
</protein>
<dbReference type="Gene3D" id="1.10.287.130">
    <property type="match status" value="1"/>
</dbReference>
<dbReference type="Proteomes" id="UP000019772">
    <property type="component" value="Chromosome"/>
</dbReference>
<evidence type="ECO:0000256" key="5">
    <source>
        <dbReference type="ARBA" id="ARBA00022553"/>
    </source>
</evidence>
<keyword evidence="16" id="KW-1185">Reference proteome</keyword>
<keyword evidence="5" id="KW-0597">Phosphoprotein</keyword>
<dbReference type="Pfam" id="PF00512">
    <property type="entry name" value="HisKA"/>
    <property type="match status" value="1"/>
</dbReference>
<dbReference type="eggNOG" id="COG5002">
    <property type="taxonomic scope" value="Bacteria"/>
</dbReference>
<evidence type="ECO:0000259" key="14">
    <source>
        <dbReference type="PROSITE" id="PS50885"/>
    </source>
</evidence>
<dbReference type="PROSITE" id="PS50109">
    <property type="entry name" value="HIS_KIN"/>
    <property type="match status" value="1"/>
</dbReference>
<dbReference type="InterPro" id="IPR004358">
    <property type="entry name" value="Sig_transdc_His_kin-like_C"/>
</dbReference>
<evidence type="ECO:0000313" key="15">
    <source>
        <dbReference type="EMBL" id="AHV97961.1"/>
    </source>
</evidence>
<dbReference type="SMART" id="SM00304">
    <property type="entry name" value="HAMP"/>
    <property type="match status" value="1"/>
</dbReference>
<dbReference type="InterPro" id="IPR036890">
    <property type="entry name" value="HATPase_C_sf"/>
</dbReference>
<comment type="subcellular location">
    <subcellularLocation>
        <location evidence="2">Cell membrane</location>
        <topology evidence="2">Multi-pass membrane protein</topology>
    </subcellularLocation>
</comment>
<dbReference type="CDD" id="cd00075">
    <property type="entry name" value="HATPase"/>
    <property type="match status" value="1"/>
</dbReference>
<dbReference type="Pfam" id="PF00672">
    <property type="entry name" value="HAMP"/>
    <property type="match status" value="1"/>
</dbReference>
<comment type="catalytic activity">
    <reaction evidence="1">
        <text>ATP + protein L-histidine = ADP + protein N-phospho-L-histidine.</text>
        <dbReference type="EC" id="2.7.13.3"/>
    </reaction>
</comment>
<keyword evidence="12" id="KW-0812">Transmembrane</keyword>
<accession>X4ZEJ2</accession>
<dbReference type="GO" id="GO:0005886">
    <property type="term" value="C:plasma membrane"/>
    <property type="evidence" value="ECO:0007669"/>
    <property type="project" value="UniProtKB-SubCell"/>
</dbReference>
<feature type="domain" description="Histidine kinase" evidence="13">
    <location>
        <begin position="99"/>
        <end position="317"/>
    </location>
</feature>
<keyword evidence="11 12" id="KW-0472">Membrane</keyword>
<dbReference type="PANTHER" id="PTHR45453">
    <property type="entry name" value="PHOSPHATE REGULON SENSOR PROTEIN PHOR"/>
    <property type="match status" value="1"/>
</dbReference>
<evidence type="ECO:0000256" key="7">
    <source>
        <dbReference type="ARBA" id="ARBA00022741"/>
    </source>
</evidence>
<dbReference type="InterPro" id="IPR036097">
    <property type="entry name" value="HisK_dim/P_sf"/>
</dbReference>
<keyword evidence="8 15" id="KW-0418">Kinase</keyword>
<dbReference type="SUPFAM" id="SSF55874">
    <property type="entry name" value="ATPase domain of HSP90 chaperone/DNA topoisomerase II/histidine kinase"/>
    <property type="match status" value="1"/>
</dbReference>
<keyword evidence="7" id="KW-0547">Nucleotide-binding</keyword>
<dbReference type="InterPro" id="IPR003661">
    <property type="entry name" value="HisK_dim/P_dom"/>
</dbReference>
<evidence type="ECO:0000256" key="9">
    <source>
        <dbReference type="ARBA" id="ARBA00022840"/>
    </source>
</evidence>
<dbReference type="CDD" id="cd06225">
    <property type="entry name" value="HAMP"/>
    <property type="match status" value="1"/>
</dbReference>
<dbReference type="PATRIC" id="fig|1268072.3.peg.3154"/>
<dbReference type="CDD" id="cd00082">
    <property type="entry name" value="HisKA"/>
    <property type="match status" value="1"/>
</dbReference>
<dbReference type="FunFam" id="1.10.287.130:FF:000001">
    <property type="entry name" value="Two-component sensor histidine kinase"/>
    <property type="match status" value="1"/>
</dbReference>
<dbReference type="KEGG" id="psab:PSAB_15270"/>
<evidence type="ECO:0000256" key="10">
    <source>
        <dbReference type="ARBA" id="ARBA00023012"/>
    </source>
</evidence>
<gene>
    <name evidence="15" type="ORF">PSAB_15270</name>
</gene>
<dbReference type="InterPro" id="IPR050351">
    <property type="entry name" value="BphY/WalK/GraS-like"/>
</dbReference>
<reference evidence="15 16" key="1">
    <citation type="journal article" date="2014" name="PLoS Genet.">
        <title>Comparative Genomic Analysis of N2-Fixing and Non-N2-Fixing Paenibacillus spp.: Organization, Evolution and Expression of the Nitrogen Fixation Genes.</title>
        <authorList>
            <person name="Xie J.B."/>
            <person name="Du Z."/>
            <person name="Bai L."/>
            <person name="Tian C."/>
            <person name="Zhang Y."/>
            <person name="Xie J.Y."/>
            <person name="Wang T."/>
            <person name="Liu X."/>
            <person name="Chen X."/>
            <person name="Cheng Q."/>
            <person name="Chen S."/>
            <person name="Li J."/>
        </authorList>
    </citation>
    <scope>NUCLEOTIDE SEQUENCE [LARGE SCALE GENOMIC DNA]</scope>
    <source>
        <strain evidence="15 16">T27</strain>
    </source>
</reference>
<keyword evidence="4" id="KW-1003">Cell membrane</keyword>
<dbReference type="HOGENOM" id="CLU_000445_89_3_9"/>
<keyword evidence="10" id="KW-0902">Two-component regulatory system</keyword>
<dbReference type="PRINTS" id="PR00344">
    <property type="entry name" value="BCTRLSENSOR"/>
</dbReference>
<dbReference type="GO" id="GO:0000155">
    <property type="term" value="F:phosphorelay sensor kinase activity"/>
    <property type="evidence" value="ECO:0007669"/>
    <property type="project" value="InterPro"/>
</dbReference>
<dbReference type="Pfam" id="PF02518">
    <property type="entry name" value="HATPase_c"/>
    <property type="match status" value="1"/>
</dbReference>
<evidence type="ECO:0000256" key="12">
    <source>
        <dbReference type="SAM" id="Phobius"/>
    </source>
</evidence>
<dbReference type="PANTHER" id="PTHR45453:SF1">
    <property type="entry name" value="PHOSPHATE REGULON SENSOR PROTEIN PHOR"/>
    <property type="match status" value="1"/>
</dbReference>
<dbReference type="EMBL" id="CP004078">
    <property type="protein sequence ID" value="AHV97961.1"/>
    <property type="molecule type" value="Genomic_DNA"/>
</dbReference>
<evidence type="ECO:0000313" key="16">
    <source>
        <dbReference type="Proteomes" id="UP000019772"/>
    </source>
</evidence>
<dbReference type="InterPro" id="IPR003660">
    <property type="entry name" value="HAMP_dom"/>
</dbReference>
<dbReference type="AlphaFoldDB" id="X4ZEJ2"/>
<proteinExistence type="predicted"/>
<dbReference type="InterPro" id="IPR003594">
    <property type="entry name" value="HATPase_dom"/>
</dbReference>
<sequence length="319" mass="36446">MMILETRTAVYAMIVALVASTIAFSINFALLRPAFRSFRKLSAASRKIAQGEFDETLEINGPFETKAMAEDFNEMARRLDSMFKQIREGEQDRKDLIANLSHDIKTPMASIRSFSEALLDDLVTDEADKRQYIRTIHRETIRLNHLVDELMQVTEIDRQEHPLKITRIWLDSLIVHVLQTFDAQLKREHRDVRVRVRADIASFYGDFNIICRILYNLIENALKFSDPGTDVEIEVQSDLDTIRFHVKDYGMGIPQEEQDKIFARLYRIEKSRNIKHGGSGLGLHIARSLAELLGGTLTVVSKPGDGSTFTLSVPDRQHG</sequence>
<dbReference type="GO" id="GO:0016036">
    <property type="term" value="P:cellular response to phosphate starvation"/>
    <property type="evidence" value="ECO:0007669"/>
    <property type="project" value="TreeGrafter"/>
</dbReference>
<dbReference type="SUPFAM" id="SSF158472">
    <property type="entry name" value="HAMP domain-like"/>
    <property type="match status" value="1"/>
</dbReference>
<dbReference type="STRING" id="1268072.PSAB_15270"/>
<feature type="domain" description="HAMP" evidence="14">
    <location>
        <begin position="32"/>
        <end position="84"/>
    </location>
</feature>
<dbReference type="GO" id="GO:0004721">
    <property type="term" value="F:phosphoprotein phosphatase activity"/>
    <property type="evidence" value="ECO:0007669"/>
    <property type="project" value="TreeGrafter"/>
</dbReference>
<dbReference type="Gene3D" id="3.30.565.10">
    <property type="entry name" value="Histidine kinase-like ATPase, C-terminal domain"/>
    <property type="match status" value="1"/>
</dbReference>